<proteinExistence type="predicted"/>
<dbReference type="EMBL" id="CM042020">
    <property type="protein sequence ID" value="KAI3822878.1"/>
    <property type="molecule type" value="Genomic_DNA"/>
</dbReference>
<keyword evidence="2" id="KW-1185">Reference proteome</keyword>
<protein>
    <submittedName>
        <fullName evidence="1">Uncharacterized protein</fullName>
    </submittedName>
</protein>
<organism evidence="1 2">
    <name type="scientific">Smallanthus sonchifolius</name>
    <dbReference type="NCBI Taxonomy" id="185202"/>
    <lineage>
        <taxon>Eukaryota</taxon>
        <taxon>Viridiplantae</taxon>
        <taxon>Streptophyta</taxon>
        <taxon>Embryophyta</taxon>
        <taxon>Tracheophyta</taxon>
        <taxon>Spermatophyta</taxon>
        <taxon>Magnoliopsida</taxon>
        <taxon>eudicotyledons</taxon>
        <taxon>Gunneridae</taxon>
        <taxon>Pentapetalae</taxon>
        <taxon>asterids</taxon>
        <taxon>campanulids</taxon>
        <taxon>Asterales</taxon>
        <taxon>Asteraceae</taxon>
        <taxon>Asteroideae</taxon>
        <taxon>Heliantheae alliance</taxon>
        <taxon>Millerieae</taxon>
        <taxon>Smallanthus</taxon>
    </lineage>
</organism>
<reference evidence="2" key="1">
    <citation type="journal article" date="2022" name="Mol. Ecol. Resour.">
        <title>The genomes of chicory, endive, great burdock and yacon provide insights into Asteraceae palaeo-polyploidization history and plant inulin production.</title>
        <authorList>
            <person name="Fan W."/>
            <person name="Wang S."/>
            <person name="Wang H."/>
            <person name="Wang A."/>
            <person name="Jiang F."/>
            <person name="Liu H."/>
            <person name="Zhao H."/>
            <person name="Xu D."/>
            <person name="Zhang Y."/>
        </authorList>
    </citation>
    <scope>NUCLEOTIDE SEQUENCE [LARGE SCALE GENOMIC DNA]</scope>
    <source>
        <strain evidence="2">cv. Yunnan</strain>
    </source>
</reference>
<name>A0ACB9JSA2_9ASTR</name>
<gene>
    <name evidence="1" type="ORF">L1987_10477</name>
</gene>
<accession>A0ACB9JSA2</accession>
<evidence type="ECO:0000313" key="1">
    <source>
        <dbReference type="EMBL" id="KAI3822878.1"/>
    </source>
</evidence>
<evidence type="ECO:0000313" key="2">
    <source>
        <dbReference type="Proteomes" id="UP001056120"/>
    </source>
</evidence>
<dbReference type="Proteomes" id="UP001056120">
    <property type="component" value="Linkage Group LG03"/>
</dbReference>
<sequence>MGNDTRVFYLEMTAAEILSEGGELRLSRDLMERVLVDRLSDIFTSAEPPFQYLIGIYRQFISESEIMNIKFNNDRTRKNKKKSFTTIINLIDNNTLNSLSNFHKSYPSSPSVNTSNLPILQLR</sequence>
<reference evidence="1 2" key="2">
    <citation type="journal article" date="2022" name="Mol. Ecol. Resour.">
        <title>The genomes of chicory, endive, great burdock and yacon provide insights into Asteraceae paleo-polyploidization history and plant inulin production.</title>
        <authorList>
            <person name="Fan W."/>
            <person name="Wang S."/>
            <person name="Wang H."/>
            <person name="Wang A."/>
            <person name="Jiang F."/>
            <person name="Liu H."/>
            <person name="Zhao H."/>
            <person name="Xu D."/>
            <person name="Zhang Y."/>
        </authorList>
    </citation>
    <scope>NUCLEOTIDE SEQUENCE [LARGE SCALE GENOMIC DNA]</scope>
    <source>
        <strain evidence="2">cv. Yunnan</strain>
        <tissue evidence="1">Leaves</tissue>
    </source>
</reference>
<comment type="caution">
    <text evidence="1">The sequence shown here is derived from an EMBL/GenBank/DDBJ whole genome shotgun (WGS) entry which is preliminary data.</text>
</comment>